<evidence type="ECO:0000313" key="4">
    <source>
        <dbReference type="EMBL" id="GAA2680103.1"/>
    </source>
</evidence>
<evidence type="ECO:0000256" key="2">
    <source>
        <dbReference type="SAM" id="Phobius"/>
    </source>
</evidence>
<keyword evidence="2" id="KW-0812">Transmembrane</keyword>
<dbReference type="EMBL" id="BAAARK010000025">
    <property type="protein sequence ID" value="GAA2680103.1"/>
    <property type="molecule type" value="Genomic_DNA"/>
</dbReference>
<sequence>MNTQAAEASPRGTGPAWTGAADPYLPGSQGRKNRLAGAAMVLGITGLSTSVLFFGGLLGVVGLVLGIVALVRTGRARGGRGKAVAGVVTSAIAIVVAVLVAVFMVWYANETQECYQPDSFQQYKQCVRQQLTRN</sequence>
<keyword evidence="5" id="KW-1185">Reference proteome</keyword>
<evidence type="ECO:0000259" key="3">
    <source>
        <dbReference type="Pfam" id="PF13828"/>
    </source>
</evidence>
<feature type="transmembrane region" description="Helical" evidence="2">
    <location>
        <begin position="51"/>
        <end position="71"/>
    </location>
</feature>
<keyword evidence="2" id="KW-1133">Transmembrane helix</keyword>
<dbReference type="RefSeq" id="WP_344581896.1">
    <property type="nucleotide sequence ID" value="NZ_BAAARK010000025.1"/>
</dbReference>
<accession>A0ABN3SLE6</accession>
<protein>
    <recommendedName>
        <fullName evidence="3">DUF4190 domain-containing protein</fullName>
    </recommendedName>
</protein>
<evidence type="ECO:0000313" key="5">
    <source>
        <dbReference type="Proteomes" id="UP001500994"/>
    </source>
</evidence>
<feature type="transmembrane region" description="Helical" evidence="2">
    <location>
        <begin position="83"/>
        <end position="107"/>
    </location>
</feature>
<reference evidence="4 5" key="1">
    <citation type="journal article" date="2019" name="Int. J. Syst. Evol. Microbiol.">
        <title>The Global Catalogue of Microorganisms (GCM) 10K type strain sequencing project: providing services to taxonomists for standard genome sequencing and annotation.</title>
        <authorList>
            <consortium name="The Broad Institute Genomics Platform"/>
            <consortium name="The Broad Institute Genome Sequencing Center for Infectious Disease"/>
            <person name="Wu L."/>
            <person name="Ma J."/>
        </authorList>
    </citation>
    <scope>NUCLEOTIDE SEQUENCE [LARGE SCALE GENOMIC DNA]</scope>
    <source>
        <strain evidence="4 5">JCM 16374</strain>
    </source>
</reference>
<name>A0ABN3SLE6_9ACTN</name>
<keyword evidence="2" id="KW-0472">Membrane</keyword>
<dbReference type="InterPro" id="IPR025241">
    <property type="entry name" value="DUF4190"/>
</dbReference>
<feature type="domain" description="DUF4190" evidence="3">
    <location>
        <begin position="35"/>
        <end position="99"/>
    </location>
</feature>
<organism evidence="4 5">
    <name type="scientific">Streptomyces lunalinharesii</name>
    <dbReference type="NCBI Taxonomy" id="333384"/>
    <lineage>
        <taxon>Bacteria</taxon>
        <taxon>Bacillati</taxon>
        <taxon>Actinomycetota</taxon>
        <taxon>Actinomycetes</taxon>
        <taxon>Kitasatosporales</taxon>
        <taxon>Streptomycetaceae</taxon>
        <taxon>Streptomyces</taxon>
    </lineage>
</organism>
<proteinExistence type="predicted"/>
<evidence type="ECO:0000256" key="1">
    <source>
        <dbReference type="SAM" id="MobiDB-lite"/>
    </source>
</evidence>
<comment type="caution">
    <text evidence="4">The sequence shown here is derived from an EMBL/GenBank/DDBJ whole genome shotgun (WGS) entry which is preliminary data.</text>
</comment>
<dbReference type="Proteomes" id="UP001500994">
    <property type="component" value="Unassembled WGS sequence"/>
</dbReference>
<gene>
    <name evidence="4" type="ORF">GCM10009864_60600</name>
</gene>
<feature type="region of interest" description="Disordered" evidence="1">
    <location>
        <begin position="1"/>
        <end position="20"/>
    </location>
</feature>
<dbReference type="Pfam" id="PF13828">
    <property type="entry name" value="DUF4190"/>
    <property type="match status" value="1"/>
</dbReference>